<keyword evidence="1" id="KW-1185">Reference proteome</keyword>
<dbReference type="AlphaFoldDB" id="A0A915KK85"/>
<reference evidence="2" key="1">
    <citation type="submission" date="2022-11" db="UniProtKB">
        <authorList>
            <consortium name="WormBaseParasite"/>
        </authorList>
    </citation>
    <scope>IDENTIFICATION</scope>
</reference>
<protein>
    <submittedName>
        <fullName evidence="2">Uncharacterized protein</fullName>
    </submittedName>
</protein>
<evidence type="ECO:0000313" key="1">
    <source>
        <dbReference type="Proteomes" id="UP000887565"/>
    </source>
</evidence>
<organism evidence="1 2">
    <name type="scientific">Romanomermis culicivorax</name>
    <name type="common">Nematode worm</name>
    <dbReference type="NCBI Taxonomy" id="13658"/>
    <lineage>
        <taxon>Eukaryota</taxon>
        <taxon>Metazoa</taxon>
        <taxon>Ecdysozoa</taxon>
        <taxon>Nematoda</taxon>
        <taxon>Enoplea</taxon>
        <taxon>Dorylaimia</taxon>
        <taxon>Mermithida</taxon>
        <taxon>Mermithoidea</taxon>
        <taxon>Mermithidae</taxon>
        <taxon>Romanomermis</taxon>
    </lineage>
</organism>
<evidence type="ECO:0000313" key="2">
    <source>
        <dbReference type="WBParaSite" id="nRc.2.0.1.t38427-RA"/>
    </source>
</evidence>
<accession>A0A915KK85</accession>
<dbReference type="WBParaSite" id="nRc.2.0.1.t38427-RA">
    <property type="protein sequence ID" value="nRc.2.0.1.t38427-RA"/>
    <property type="gene ID" value="nRc.2.0.1.g38427"/>
</dbReference>
<dbReference type="Proteomes" id="UP000887565">
    <property type="component" value="Unplaced"/>
</dbReference>
<name>A0A915KK85_ROMCU</name>
<proteinExistence type="predicted"/>
<sequence length="169" mass="19919">MYFPKYHLSSRREFWFDKANSSNNCPDFLMFRVFDDDDAGVFAFSFFAFDFSDILFISIDGNTNCRTFATATTVMFRHYLFACRFFSKKPLKRLKIKTICNSATQKNKNPAFITDSLRPDVLPPQGRKLDRSKSYMVQVFFNADCEGSRFKTFRKLQKKRENNYQQNTG</sequence>